<protein>
    <submittedName>
        <fullName evidence="2">Uncharacterized protein</fullName>
    </submittedName>
</protein>
<sequence length="191" mass="18869">MIAPSTTARSALAPAEATVKARWCTVAAPASRPITGWIPGSTCVTLPMSVLPSGSSASKAGSNGSRPSRCISSRHTSASHGSGLSSAYAGAASSISYSHPAASAPAAKQANILVCSSRSESDSTARIAYCSLACPGMTLTACPPSVTMPCTICPGANCCRSTPIATCATVTASAALTPRCGATAACDSLPR</sequence>
<dbReference type="Proteomes" id="UP000039217">
    <property type="component" value="Unassembled WGS sequence"/>
</dbReference>
<accession>A0A655FNK0</accession>
<feature type="region of interest" description="Disordered" evidence="1">
    <location>
        <begin position="54"/>
        <end position="81"/>
    </location>
</feature>
<reference evidence="2 3" key="1">
    <citation type="submission" date="2015-03" db="EMBL/GenBank/DDBJ databases">
        <authorList>
            <consortium name="Pathogen Informatics"/>
        </authorList>
    </citation>
    <scope>NUCLEOTIDE SEQUENCE [LARGE SCALE GENOMIC DNA]</scope>
    <source>
        <strain evidence="2 3">D00501624</strain>
    </source>
</reference>
<name>A0A655FNK0_MYCTX</name>
<gene>
    <name evidence="2" type="ORF">ERS007661_03288</name>
</gene>
<evidence type="ECO:0000313" key="3">
    <source>
        <dbReference type="Proteomes" id="UP000039217"/>
    </source>
</evidence>
<evidence type="ECO:0000313" key="2">
    <source>
        <dbReference type="EMBL" id="CNV92502.1"/>
    </source>
</evidence>
<proteinExistence type="predicted"/>
<feature type="compositionally biased region" description="Low complexity" evidence="1">
    <location>
        <begin position="54"/>
        <end position="65"/>
    </location>
</feature>
<organism evidence="2 3">
    <name type="scientific">Mycobacterium tuberculosis</name>
    <dbReference type="NCBI Taxonomy" id="1773"/>
    <lineage>
        <taxon>Bacteria</taxon>
        <taxon>Bacillati</taxon>
        <taxon>Actinomycetota</taxon>
        <taxon>Actinomycetes</taxon>
        <taxon>Mycobacteriales</taxon>
        <taxon>Mycobacteriaceae</taxon>
        <taxon>Mycobacterium</taxon>
        <taxon>Mycobacterium tuberculosis complex</taxon>
    </lineage>
</organism>
<dbReference type="AlphaFoldDB" id="A0A655FNK0"/>
<dbReference type="EMBL" id="CQQC01001412">
    <property type="protein sequence ID" value="CNV92502.1"/>
    <property type="molecule type" value="Genomic_DNA"/>
</dbReference>
<evidence type="ECO:0000256" key="1">
    <source>
        <dbReference type="SAM" id="MobiDB-lite"/>
    </source>
</evidence>